<keyword evidence="1" id="KW-1133">Transmembrane helix</keyword>
<feature type="transmembrane region" description="Helical" evidence="1">
    <location>
        <begin position="6"/>
        <end position="26"/>
    </location>
</feature>
<dbReference type="EMBL" id="KI286190">
    <property type="protein sequence ID" value="ESA11276.1"/>
    <property type="molecule type" value="Genomic_DNA"/>
</dbReference>
<name>U9U6P8_RHIID</name>
<keyword evidence="1" id="KW-0812">Transmembrane</keyword>
<organism evidence="2">
    <name type="scientific">Rhizophagus irregularis (strain DAOM 181602 / DAOM 197198 / MUCL 43194)</name>
    <name type="common">Arbuscular mycorrhizal fungus</name>
    <name type="synonym">Glomus intraradices</name>
    <dbReference type="NCBI Taxonomy" id="747089"/>
    <lineage>
        <taxon>Eukaryota</taxon>
        <taxon>Fungi</taxon>
        <taxon>Fungi incertae sedis</taxon>
        <taxon>Mucoromycota</taxon>
        <taxon>Glomeromycotina</taxon>
        <taxon>Glomeromycetes</taxon>
        <taxon>Glomerales</taxon>
        <taxon>Glomeraceae</taxon>
        <taxon>Rhizophagus</taxon>
    </lineage>
</organism>
<dbReference type="AlphaFoldDB" id="U9U6P8"/>
<protein>
    <submittedName>
        <fullName evidence="2">Uncharacterized protein</fullName>
    </submittedName>
</protein>
<dbReference type="HOGENOM" id="CLU_000288_7_8_1"/>
<evidence type="ECO:0000256" key="1">
    <source>
        <dbReference type="SAM" id="Phobius"/>
    </source>
</evidence>
<dbReference type="Gene3D" id="1.10.10.1010">
    <property type="entry name" value="Intein homing endonuclease, domain IV"/>
    <property type="match status" value="3"/>
</dbReference>
<dbReference type="VEuPathDB" id="FungiDB:RhiirFUN_000725"/>
<accession>U9U6P8</accession>
<sequence>MGFIQIIGAFFFILIIILYKSDKIFIKCYKICFEKRSKQNFKNWTSGNDDIDKFIQNTQLLAHSDAEKALEWIPYDRFHNIKYIEKNKVYKANWIDGCINKWDDKNQNWERKHQNMVVILKSLNISNISELTLTNKIISCYKVYGITQILETENYMVVLTCEKCNNICNAIHFQLNFGNWTSGNNIIDEFIQNSQLSSHKTYQLSKALEWIPYNKFYDIKCISKSSNKVYRANWIDGYINQWDNEGQWERRHQNMFVILKNLSDPKYNISEFLTIGITQNPDTKNYIIVQKDICEECGYICNAIHFQQNFKNWTSGNNYVDKFIQDTQLLEHNYFVSYNVLEWIPYDKFYIKCIVKDKIYRASWIDGYINEWNDENQHWKRKHQNMVVILKSLNISNISELTLTNKV</sequence>
<evidence type="ECO:0000313" key="2">
    <source>
        <dbReference type="EMBL" id="ESA11276.1"/>
    </source>
</evidence>
<proteinExistence type="predicted"/>
<reference evidence="2" key="1">
    <citation type="submission" date="2013-07" db="EMBL/GenBank/DDBJ databases">
        <title>The genome of an arbuscular mycorrhizal fungus provides insights into the evolution of the oldest plant symbiosis.</title>
        <authorList>
            <consortium name="DOE Joint Genome Institute"/>
            <person name="Tisserant E."/>
            <person name="Malbreil M."/>
            <person name="Kuo A."/>
            <person name="Kohler A."/>
            <person name="Symeonidi A."/>
            <person name="Balestrini R."/>
            <person name="Charron P."/>
            <person name="Duensing N."/>
            <person name="Frei-dit-Frey N."/>
            <person name="Gianinazzi-Pearson V."/>
            <person name="Gilbert B."/>
            <person name="Handa Y."/>
            <person name="Hijri M."/>
            <person name="Kaul R."/>
            <person name="Kawaguchi M."/>
            <person name="Krajinski F."/>
            <person name="Lammers P."/>
            <person name="Lapierre D."/>
            <person name="Masclaux F.G."/>
            <person name="Murat C."/>
            <person name="Morin E."/>
            <person name="Ndikumana S."/>
            <person name="Pagni M."/>
            <person name="Petitpierre D."/>
            <person name="Requena N."/>
            <person name="Rosikiewicz P."/>
            <person name="Riley R."/>
            <person name="Saito K."/>
            <person name="San Clemente H."/>
            <person name="Shapiro H."/>
            <person name="van Tuinen D."/>
            <person name="Becard G."/>
            <person name="Bonfante P."/>
            <person name="Paszkowski U."/>
            <person name="Shachar-Hill Y."/>
            <person name="Young J.P."/>
            <person name="Sanders I.R."/>
            <person name="Henrissat B."/>
            <person name="Rensing S.A."/>
            <person name="Grigoriev I.V."/>
            <person name="Corradi N."/>
            <person name="Roux C."/>
            <person name="Martin F."/>
        </authorList>
    </citation>
    <scope>NUCLEOTIDE SEQUENCE</scope>
    <source>
        <strain evidence="2">DAOM 197198</strain>
    </source>
</reference>
<gene>
    <name evidence="2" type="ORF">GLOINDRAFT_28474</name>
</gene>
<keyword evidence="1" id="KW-0472">Membrane</keyword>